<name>A0AAN7ZAZ5_9PEZI</name>
<evidence type="ECO:0000313" key="1">
    <source>
        <dbReference type="EMBL" id="KAK5632063.1"/>
    </source>
</evidence>
<dbReference type="PANTHER" id="PTHR38886">
    <property type="entry name" value="SESA DOMAIN-CONTAINING PROTEIN"/>
    <property type="match status" value="1"/>
</dbReference>
<organism evidence="1 2">
    <name type="scientific">Xylaria bambusicola</name>
    <dbReference type="NCBI Taxonomy" id="326684"/>
    <lineage>
        <taxon>Eukaryota</taxon>
        <taxon>Fungi</taxon>
        <taxon>Dikarya</taxon>
        <taxon>Ascomycota</taxon>
        <taxon>Pezizomycotina</taxon>
        <taxon>Sordariomycetes</taxon>
        <taxon>Xylariomycetidae</taxon>
        <taxon>Xylariales</taxon>
        <taxon>Xylariaceae</taxon>
        <taxon>Xylaria</taxon>
    </lineage>
</organism>
<proteinExistence type="predicted"/>
<sequence>MVSPIGVGDAIAIAKLSWFLYQAFVTGRRSAPSEFRRVEEQLHSLSIALFAVNTVKESEFRDHGLLQQQFNQVLINCKNALEHLEETVNNHSVIVEPVNPGQPRFRRWTKRCLSTWKKISWTVDRHGLTALVDQITAHTNSLNLLLLVANSSRTRQIREHQNTDSELNAENKAMLQEIYDYYVANLKNSRAWQSPHVDPVDSVEERRVLFELHQMNDETPELICPQVSLQLDLEAPHLDMDRLFACHCMTTVQASAHARHLGAFQLSDSCFAVRVAGDELCWQLLQVKDSYNGRVVNLLIKNMPSRCVREFEQNFVRPLGKRVATSIFNQGADSLLAYLPPSGEQGKVLSVFNDLEPIRGLIEDVAFTVGHASYTRDSINQINLLMYENLADGAIRDSHLDHHHWVADGIAEIVIYYEEDHDSMNLDDIIRTDLKFSLATPIHLNLSDANSAVTLENIECVSIDRQDSPSRVEGATVTFHTSTPDGGRPNSNKPVFFKTNLATGALCNQSVSFKNAIVDISDGELVVTRNAAGDHRLIVYSRDGCTTLSSEVNYQFFREGGQGSVFSAPADVIQLQNRGVRKIMRYKEGFQANNFGNTNSAKMIELARKTIAASLPIRAISLE</sequence>
<dbReference type="AlphaFoldDB" id="A0AAN7ZAZ5"/>
<evidence type="ECO:0008006" key="3">
    <source>
        <dbReference type="Google" id="ProtNLM"/>
    </source>
</evidence>
<dbReference type="EMBL" id="JAWHQM010000022">
    <property type="protein sequence ID" value="KAK5632063.1"/>
    <property type="molecule type" value="Genomic_DNA"/>
</dbReference>
<dbReference type="PANTHER" id="PTHR38886:SF1">
    <property type="entry name" value="NACHT-NTPASE AND P-LOOP NTPASES N-TERMINAL DOMAIN-CONTAINING PROTEIN"/>
    <property type="match status" value="1"/>
</dbReference>
<protein>
    <recommendedName>
        <fullName evidence="3">Fungal N-terminal domain-containing protein</fullName>
    </recommendedName>
</protein>
<evidence type="ECO:0000313" key="2">
    <source>
        <dbReference type="Proteomes" id="UP001305414"/>
    </source>
</evidence>
<comment type="caution">
    <text evidence="1">The sequence shown here is derived from an EMBL/GenBank/DDBJ whole genome shotgun (WGS) entry which is preliminary data.</text>
</comment>
<dbReference type="Proteomes" id="UP001305414">
    <property type="component" value="Unassembled WGS sequence"/>
</dbReference>
<gene>
    <name evidence="1" type="ORF">RRF57_007777</name>
</gene>
<accession>A0AAN7ZAZ5</accession>
<keyword evidence="2" id="KW-1185">Reference proteome</keyword>
<reference evidence="1 2" key="1">
    <citation type="submission" date="2023-10" db="EMBL/GenBank/DDBJ databases">
        <title>Draft genome sequence of Xylaria bambusicola isolate GMP-LS, the root and basal stem rot pathogen of sugarcane in Indonesia.</title>
        <authorList>
            <person name="Selvaraj P."/>
            <person name="Muralishankar V."/>
            <person name="Muruganantham S."/>
            <person name="Sp S."/>
            <person name="Haryani S."/>
            <person name="Lau K.J.X."/>
            <person name="Naqvi N.I."/>
        </authorList>
    </citation>
    <scope>NUCLEOTIDE SEQUENCE [LARGE SCALE GENOMIC DNA]</scope>
    <source>
        <strain evidence="1">GMP-LS</strain>
    </source>
</reference>